<dbReference type="AlphaFoldDB" id="A0A7J4ZQC3"/>
<evidence type="ECO:0000313" key="1">
    <source>
        <dbReference type="EMBL" id="KAB0665250.1"/>
    </source>
</evidence>
<evidence type="ECO:0000313" key="2">
    <source>
        <dbReference type="Proteomes" id="UP000420562"/>
    </source>
</evidence>
<proteinExistence type="predicted"/>
<keyword evidence="2" id="KW-1185">Reference proteome</keyword>
<organism evidence="1 2">
    <name type="scientific">Oryzomonas japonica</name>
    <dbReference type="NCBI Taxonomy" id="2603858"/>
    <lineage>
        <taxon>Bacteria</taxon>
        <taxon>Pseudomonadati</taxon>
        <taxon>Thermodesulfobacteriota</taxon>
        <taxon>Desulfuromonadia</taxon>
        <taxon>Geobacterales</taxon>
        <taxon>Geobacteraceae</taxon>
        <taxon>Oryzomonas</taxon>
    </lineage>
</organism>
<name>A0A7J4ZQC3_9BACT</name>
<reference evidence="1 2" key="1">
    <citation type="submission" date="2019-09" db="EMBL/GenBank/DDBJ databases">
        <title>Geobacter sp. Red96, a novel strain isolated from paddy soil.</title>
        <authorList>
            <person name="Xu Z."/>
            <person name="Masuda Y."/>
            <person name="Itoh H."/>
            <person name="Senoo K."/>
        </authorList>
    </citation>
    <scope>NUCLEOTIDE SEQUENCE [LARGE SCALE GENOMIC DNA]</scope>
    <source>
        <strain evidence="1 2">Red96</strain>
    </source>
</reference>
<dbReference type="Proteomes" id="UP000420562">
    <property type="component" value="Unassembled WGS sequence"/>
</dbReference>
<accession>A0A7J4ZQC3</accession>
<gene>
    <name evidence="1" type="ORF">F6V25_09165</name>
</gene>
<evidence type="ECO:0008006" key="3">
    <source>
        <dbReference type="Google" id="ProtNLM"/>
    </source>
</evidence>
<dbReference type="EMBL" id="VZQZ01000005">
    <property type="protein sequence ID" value="KAB0665250.1"/>
    <property type="molecule type" value="Genomic_DNA"/>
</dbReference>
<sequence length="430" mass="47251">MGRRHLMIRMAGGHLFMLLVALAGNAWCASPGEGRALATPGYATPLAGDASSVDLLGQQIRIPARDRGNTLALTVGGTFFSPALGSADVLPVSALYGRRETTRSRSRLVFGVFVNELDHALKFNNFEALAHLENTTIPFPTREIVGGREVKASSIVWGQAAAWVGAGYRLPVAPFQVDNDLRLQLFYEGGYLYSSRTVDSGADVRLPPDTVTHGVRLRGRYDGMRRNIMELLHLGVAGGLDVEWQRRAHWADANYGGADYRKDETQEFVKLSGYLMAAAPVPGLSERDRMIFSVYGGTTAEKDLDRFSAFHIGGGPFPSESDDLARIPYPGAEFNQFPVSDYVVGTAEYRRELLFFLYLHLRGTFSWANRDVLSTHPLRFHESRGQALSAGLTCGLPWDSTLYLEYSYDSGLLRNGVSGSSLSLLWSKSL</sequence>
<comment type="caution">
    <text evidence="1">The sequence shown here is derived from an EMBL/GenBank/DDBJ whole genome shotgun (WGS) entry which is preliminary data.</text>
</comment>
<protein>
    <recommendedName>
        <fullName evidence="3">Bacterial surface antigen (D15) domain-containing protein</fullName>
    </recommendedName>
</protein>